<proteinExistence type="predicted"/>
<evidence type="ECO:0000256" key="4">
    <source>
        <dbReference type="SAM" id="MobiDB-lite"/>
    </source>
</evidence>
<keyword evidence="7" id="KW-1185">Reference proteome</keyword>
<keyword evidence="3" id="KW-0378">Hydrolase</keyword>
<accession>A0A2S0IDL2</accession>
<gene>
    <name evidence="6" type="ORF">CLM73_25160</name>
</gene>
<sequence>MATQNVRTGSKKPAGSARGSTKPDASGQVLPVTNPLDLWYLCEKARYASANPYRRANDDAPLYQRTVALMIRADNELFEYRWPYCAEVGYDMTKTPPAPIMSKKQPHRPSSFPLSQYKRISSRQFPQYSSLEVVVDVLSLDELEEMVPIPLPSNIEEGIWQDIQRGEPGQFRIPDVVRVIDHTIGGKAQYSSPNLAGVIEMKFGGDALSREQKKAYERIGGDNFKFRLLHTERCDRADKRQRREWMTAAQHEPVYKPVSQVMSLPMRASANPHGLVVGLIDAEHQAARQALEVSPPPLGTSVMIASPDMREADARTAQARAQIEVSLVAPFLLVGAAGIGAGMATIAGGSAAIPGSTLTARAGPQVVHFGRLINWSRVTGVAGTAGSTVVYAQSKDGSSAPVLSPELRRQWEAYLEWEASQRHQPRTEQLYLFWPDVPETKQ</sequence>
<name>A0A2S0IDL2_9BURK</name>
<organism evidence="6 7">
    <name type="scientific">Achromobacter spanius</name>
    <dbReference type="NCBI Taxonomy" id="217203"/>
    <lineage>
        <taxon>Bacteria</taxon>
        <taxon>Pseudomonadati</taxon>
        <taxon>Pseudomonadota</taxon>
        <taxon>Betaproteobacteria</taxon>
        <taxon>Burkholderiales</taxon>
        <taxon>Alcaligenaceae</taxon>
        <taxon>Achromobacter</taxon>
    </lineage>
</organism>
<keyword evidence="2" id="KW-0540">Nuclease</keyword>
<dbReference type="OrthoDB" id="6675421at2"/>
<dbReference type="InterPro" id="IPR014883">
    <property type="entry name" value="VRR_NUC"/>
</dbReference>
<evidence type="ECO:0000313" key="6">
    <source>
        <dbReference type="EMBL" id="AVJ30121.1"/>
    </source>
</evidence>
<feature type="region of interest" description="Disordered" evidence="4">
    <location>
        <begin position="1"/>
        <end position="29"/>
    </location>
</feature>
<dbReference type="EMBL" id="CP023270">
    <property type="protein sequence ID" value="AVJ30121.1"/>
    <property type="molecule type" value="Genomic_DNA"/>
</dbReference>
<dbReference type="Pfam" id="PF08774">
    <property type="entry name" value="VRR_NUC"/>
    <property type="match status" value="1"/>
</dbReference>
<evidence type="ECO:0000256" key="1">
    <source>
        <dbReference type="ARBA" id="ARBA00001946"/>
    </source>
</evidence>
<reference evidence="6 7" key="1">
    <citation type="submission" date="2017-09" db="EMBL/GenBank/DDBJ databases">
        <title>Genomic, metabolic, and phenotypic characteristics of bacterial isolates from the natural microbiome of the model nematode Caenorhabditis elegans.</title>
        <authorList>
            <person name="Zimmermann J."/>
            <person name="Obeng N."/>
            <person name="Yang W."/>
            <person name="Obeng O."/>
            <person name="Kissoyan K."/>
            <person name="Pees B."/>
            <person name="Dirksen P."/>
            <person name="Hoppner M."/>
            <person name="Franke A."/>
            <person name="Rosenstiel P."/>
            <person name="Leippe M."/>
            <person name="Dierking K."/>
            <person name="Kaleta C."/>
            <person name="Schulenburg H."/>
        </authorList>
    </citation>
    <scope>NUCLEOTIDE SEQUENCE [LARGE SCALE GENOMIC DNA]</scope>
    <source>
        <strain evidence="6 7">MYb73</strain>
    </source>
</reference>
<dbReference type="GO" id="GO:0016788">
    <property type="term" value="F:hydrolase activity, acting on ester bonds"/>
    <property type="evidence" value="ECO:0007669"/>
    <property type="project" value="InterPro"/>
</dbReference>
<comment type="cofactor">
    <cofactor evidence="1">
        <name>Mg(2+)</name>
        <dbReference type="ChEBI" id="CHEBI:18420"/>
    </cofactor>
</comment>
<feature type="domain" description="VRR-NUC" evidence="5">
    <location>
        <begin position="141"/>
        <end position="230"/>
    </location>
</feature>
<dbReference type="GO" id="GO:0004518">
    <property type="term" value="F:nuclease activity"/>
    <property type="evidence" value="ECO:0007669"/>
    <property type="project" value="UniProtKB-KW"/>
</dbReference>
<protein>
    <recommendedName>
        <fullName evidence="5">VRR-NUC domain-containing protein</fullName>
    </recommendedName>
</protein>
<evidence type="ECO:0000256" key="3">
    <source>
        <dbReference type="ARBA" id="ARBA00022801"/>
    </source>
</evidence>
<evidence type="ECO:0000259" key="5">
    <source>
        <dbReference type="Pfam" id="PF08774"/>
    </source>
</evidence>
<dbReference type="Proteomes" id="UP000239477">
    <property type="component" value="Chromosome"/>
</dbReference>
<dbReference type="RefSeq" id="WP_105240751.1">
    <property type="nucleotide sequence ID" value="NZ_CP023270.1"/>
</dbReference>
<evidence type="ECO:0000313" key="7">
    <source>
        <dbReference type="Proteomes" id="UP000239477"/>
    </source>
</evidence>
<evidence type="ECO:0000256" key="2">
    <source>
        <dbReference type="ARBA" id="ARBA00022722"/>
    </source>
</evidence>
<dbReference type="AlphaFoldDB" id="A0A2S0IDL2"/>